<dbReference type="EMBL" id="JAERRB010000016">
    <property type="protein sequence ID" value="MBL0745472.1"/>
    <property type="molecule type" value="Genomic_DNA"/>
</dbReference>
<gene>
    <name evidence="2" type="ORF">JI741_29845</name>
</gene>
<evidence type="ECO:0000313" key="3">
    <source>
        <dbReference type="Proteomes" id="UP000613030"/>
    </source>
</evidence>
<sequence length="163" mass="18124">METTPEQEAVTTPEVTEAPANQDIIQMNIDETAARVRKASYWFFAIAVFSVINSFMIAKGSYFVLGLGITQFIDGMFLELTGETNLIASFIPSLLFVLFGIFAMRLKPWAFIVGGILYALDGVLFAFFEEWMAFAFHGLALFGLYKGLMAIKEHRALVQNATA</sequence>
<dbReference type="Proteomes" id="UP000613030">
    <property type="component" value="Unassembled WGS sequence"/>
</dbReference>
<evidence type="ECO:0000256" key="1">
    <source>
        <dbReference type="SAM" id="Phobius"/>
    </source>
</evidence>
<protein>
    <recommendedName>
        <fullName evidence="4">DUF4386 domain-containing protein</fullName>
    </recommendedName>
</protein>
<name>A0ABS1L1Q9_9BACT</name>
<keyword evidence="3" id="KW-1185">Reference proteome</keyword>
<comment type="caution">
    <text evidence="2">The sequence shown here is derived from an EMBL/GenBank/DDBJ whole genome shotgun (WGS) entry which is preliminary data.</text>
</comment>
<feature type="transmembrane region" description="Helical" evidence="1">
    <location>
        <begin position="109"/>
        <end position="128"/>
    </location>
</feature>
<evidence type="ECO:0000313" key="2">
    <source>
        <dbReference type="EMBL" id="MBL0745472.1"/>
    </source>
</evidence>
<dbReference type="RefSeq" id="WP_202015914.1">
    <property type="nucleotide sequence ID" value="NZ_JAERRB010000016.1"/>
</dbReference>
<feature type="transmembrane region" description="Helical" evidence="1">
    <location>
        <begin position="41"/>
        <end position="65"/>
    </location>
</feature>
<keyword evidence="1" id="KW-0812">Transmembrane</keyword>
<feature type="transmembrane region" description="Helical" evidence="1">
    <location>
        <begin position="85"/>
        <end position="102"/>
    </location>
</feature>
<keyword evidence="1" id="KW-0472">Membrane</keyword>
<evidence type="ECO:0008006" key="4">
    <source>
        <dbReference type="Google" id="ProtNLM"/>
    </source>
</evidence>
<keyword evidence="1" id="KW-1133">Transmembrane helix</keyword>
<feature type="transmembrane region" description="Helical" evidence="1">
    <location>
        <begin position="134"/>
        <end position="151"/>
    </location>
</feature>
<reference evidence="2 3" key="1">
    <citation type="submission" date="2021-01" db="EMBL/GenBank/DDBJ databases">
        <title>Chryseolinea sp. Jin1 Genome sequencing and assembly.</title>
        <authorList>
            <person name="Kim I."/>
        </authorList>
    </citation>
    <scope>NUCLEOTIDE SEQUENCE [LARGE SCALE GENOMIC DNA]</scope>
    <source>
        <strain evidence="2 3">Jin1</strain>
    </source>
</reference>
<proteinExistence type="predicted"/>
<organism evidence="2 3">
    <name type="scientific">Chryseolinea lacunae</name>
    <dbReference type="NCBI Taxonomy" id="2801331"/>
    <lineage>
        <taxon>Bacteria</taxon>
        <taxon>Pseudomonadati</taxon>
        <taxon>Bacteroidota</taxon>
        <taxon>Cytophagia</taxon>
        <taxon>Cytophagales</taxon>
        <taxon>Fulvivirgaceae</taxon>
        <taxon>Chryseolinea</taxon>
    </lineage>
</organism>
<accession>A0ABS1L1Q9</accession>